<evidence type="ECO:0000256" key="2">
    <source>
        <dbReference type="SAM" id="Phobius"/>
    </source>
</evidence>
<organism evidence="3 4">
    <name type="scientific">Rugosimonospora africana</name>
    <dbReference type="NCBI Taxonomy" id="556532"/>
    <lineage>
        <taxon>Bacteria</taxon>
        <taxon>Bacillati</taxon>
        <taxon>Actinomycetota</taxon>
        <taxon>Actinomycetes</taxon>
        <taxon>Micromonosporales</taxon>
        <taxon>Micromonosporaceae</taxon>
        <taxon>Rugosimonospora</taxon>
    </lineage>
</organism>
<dbReference type="RefSeq" id="WP_203923385.1">
    <property type="nucleotide sequence ID" value="NZ_BONZ01000087.1"/>
</dbReference>
<feature type="compositionally biased region" description="Basic and acidic residues" evidence="1">
    <location>
        <begin position="7"/>
        <end position="16"/>
    </location>
</feature>
<feature type="compositionally biased region" description="Low complexity" evidence="1">
    <location>
        <begin position="19"/>
        <end position="33"/>
    </location>
</feature>
<accession>A0A8J3VVH7</accession>
<evidence type="ECO:0008006" key="5">
    <source>
        <dbReference type="Google" id="ProtNLM"/>
    </source>
</evidence>
<feature type="region of interest" description="Disordered" evidence="1">
    <location>
        <begin position="1"/>
        <end position="72"/>
    </location>
</feature>
<reference evidence="3" key="1">
    <citation type="submission" date="2021-01" db="EMBL/GenBank/DDBJ databases">
        <title>Whole genome shotgun sequence of Rugosimonospora africana NBRC 104875.</title>
        <authorList>
            <person name="Komaki H."/>
            <person name="Tamura T."/>
        </authorList>
    </citation>
    <scope>NUCLEOTIDE SEQUENCE</scope>
    <source>
        <strain evidence="3">NBRC 104875</strain>
    </source>
</reference>
<dbReference type="InterPro" id="IPR025327">
    <property type="entry name" value="DUF4233"/>
</dbReference>
<keyword evidence="2" id="KW-0472">Membrane</keyword>
<evidence type="ECO:0000313" key="4">
    <source>
        <dbReference type="Proteomes" id="UP000642748"/>
    </source>
</evidence>
<keyword evidence="4" id="KW-1185">Reference proteome</keyword>
<dbReference type="EMBL" id="BONZ01000087">
    <property type="protein sequence ID" value="GIH19944.1"/>
    <property type="molecule type" value="Genomic_DNA"/>
</dbReference>
<proteinExistence type="predicted"/>
<comment type="caution">
    <text evidence="3">The sequence shown here is derived from an EMBL/GenBank/DDBJ whole genome shotgun (WGS) entry which is preliminary data.</text>
</comment>
<dbReference type="AlphaFoldDB" id="A0A8J3VVH7"/>
<name>A0A8J3VVH7_9ACTN</name>
<evidence type="ECO:0000313" key="3">
    <source>
        <dbReference type="EMBL" id="GIH19944.1"/>
    </source>
</evidence>
<feature type="transmembrane region" description="Helical" evidence="2">
    <location>
        <begin position="108"/>
        <end position="128"/>
    </location>
</feature>
<feature type="transmembrane region" description="Helical" evidence="2">
    <location>
        <begin position="135"/>
        <end position="168"/>
    </location>
</feature>
<sequence length="177" mass="18026">MTAPGDETGKPADPRRASAQQADPQPGGAQPADVQRTNAQEIDGQPADGQPAEAQQVDGSDGEGPRSGLRNPAGAVRGVGAGTLVLEAIVLLLAIVPLTKLGGVHSPGAAIGAVLGLVVLCVVLAGLLRHRWAWYAGIVLQVALFACGLFHIALAVLGVLFGAVWGYVLYVRRSVTG</sequence>
<dbReference type="Pfam" id="PF14017">
    <property type="entry name" value="DUF4233"/>
    <property type="match status" value="1"/>
</dbReference>
<evidence type="ECO:0000256" key="1">
    <source>
        <dbReference type="SAM" id="MobiDB-lite"/>
    </source>
</evidence>
<dbReference type="Proteomes" id="UP000642748">
    <property type="component" value="Unassembled WGS sequence"/>
</dbReference>
<protein>
    <recommendedName>
        <fullName evidence="5">DUF4233 domain-containing protein</fullName>
    </recommendedName>
</protein>
<gene>
    <name evidence="3" type="ORF">Raf01_81160</name>
</gene>
<keyword evidence="2" id="KW-0812">Transmembrane</keyword>
<feature type="transmembrane region" description="Helical" evidence="2">
    <location>
        <begin position="75"/>
        <end position="96"/>
    </location>
</feature>
<keyword evidence="2" id="KW-1133">Transmembrane helix</keyword>